<keyword evidence="4 7" id="KW-0805">Transcription regulation</keyword>
<dbReference type="HAMAP" id="MF_00440">
    <property type="entry name" value="NrdR"/>
    <property type="match status" value="1"/>
</dbReference>
<feature type="zinc finger region" evidence="7">
    <location>
        <begin position="3"/>
        <end position="34"/>
    </location>
</feature>
<protein>
    <recommendedName>
        <fullName evidence="7">Transcriptional repressor NrdR</fullName>
    </recommendedName>
</protein>
<dbReference type="GO" id="GO:0045892">
    <property type="term" value="P:negative regulation of DNA-templated transcription"/>
    <property type="evidence" value="ECO:0007669"/>
    <property type="project" value="UniProtKB-UniRule"/>
</dbReference>
<keyword evidence="2 7" id="KW-0547">Nucleotide-binding</keyword>
<accession>E3HA17</accession>
<evidence type="ECO:0000256" key="2">
    <source>
        <dbReference type="ARBA" id="ARBA00022741"/>
    </source>
</evidence>
<dbReference type="NCBIfam" id="TIGR00244">
    <property type="entry name" value="transcriptional regulator NrdR"/>
    <property type="match status" value="1"/>
</dbReference>
<keyword evidence="5 7" id="KW-0238">DNA-binding</keyword>
<dbReference type="GO" id="GO:0003677">
    <property type="term" value="F:DNA binding"/>
    <property type="evidence" value="ECO:0007669"/>
    <property type="project" value="UniProtKB-KW"/>
</dbReference>
<evidence type="ECO:0000259" key="8">
    <source>
        <dbReference type="PROSITE" id="PS51161"/>
    </source>
</evidence>
<evidence type="ECO:0000313" key="9">
    <source>
        <dbReference type="EMBL" id="ADO83145.1"/>
    </source>
</evidence>
<evidence type="ECO:0000256" key="1">
    <source>
        <dbReference type="ARBA" id="ARBA00022491"/>
    </source>
</evidence>
<dbReference type="Pfam" id="PF03477">
    <property type="entry name" value="ATP-cone"/>
    <property type="match status" value="1"/>
</dbReference>
<dbReference type="eggNOG" id="COG1327">
    <property type="taxonomic scope" value="Bacteria"/>
</dbReference>
<feature type="domain" description="ATP-cone" evidence="8">
    <location>
        <begin position="49"/>
        <end position="139"/>
    </location>
</feature>
<comment type="function">
    <text evidence="7">Negatively regulates transcription of bacterial ribonucleotide reductase nrd genes and operons by binding to NrdR-boxes.</text>
</comment>
<dbReference type="PANTHER" id="PTHR30455">
    <property type="entry name" value="TRANSCRIPTIONAL REPRESSOR NRDR"/>
    <property type="match status" value="1"/>
</dbReference>
<reference evidence="9 10" key="1">
    <citation type="journal article" date="2010" name="Stand. Genomic Sci.">
        <title>Complete genome sequence of Ilyobacter polytropus type strain (CuHbu1).</title>
        <authorList>
            <person name="Sikorski J."/>
            <person name="Chertkov O."/>
            <person name="Lapidus A."/>
            <person name="Nolan M."/>
            <person name="Lucas S."/>
            <person name="Del Rio T.G."/>
            <person name="Tice H."/>
            <person name="Cheng J.F."/>
            <person name="Tapia R."/>
            <person name="Han C."/>
            <person name="Goodwin L."/>
            <person name="Pitluck S."/>
            <person name="Liolios K."/>
            <person name="Ivanova N."/>
            <person name="Mavromatis K."/>
            <person name="Mikhailova N."/>
            <person name="Pati A."/>
            <person name="Chen A."/>
            <person name="Palaniappan K."/>
            <person name="Land M."/>
            <person name="Hauser L."/>
            <person name="Chang Y.J."/>
            <person name="Jeffries C.D."/>
            <person name="Brambilla E."/>
            <person name="Yasawong M."/>
            <person name="Rohde M."/>
            <person name="Pukall R."/>
            <person name="Spring S."/>
            <person name="Goker M."/>
            <person name="Woyke T."/>
            <person name="Bristow J."/>
            <person name="Eisen J.A."/>
            <person name="Markowitz V."/>
            <person name="Hugenholtz P."/>
            <person name="Kyrpides N.C."/>
            <person name="Klenk H.P."/>
        </authorList>
    </citation>
    <scope>NUCLEOTIDE SEQUENCE [LARGE SCALE GENOMIC DNA]</scope>
    <source>
        <strain evidence="10">ATCC 51220 / DSM 2926 / LMG 16218 / CuHBu1</strain>
    </source>
</reference>
<organism evidence="9 10">
    <name type="scientific">Ilyobacter polytropus (strain ATCC 51220 / DSM 2926 / LMG 16218 / CuHBu1)</name>
    <dbReference type="NCBI Taxonomy" id="572544"/>
    <lineage>
        <taxon>Bacteria</taxon>
        <taxon>Fusobacteriati</taxon>
        <taxon>Fusobacteriota</taxon>
        <taxon>Fusobacteriia</taxon>
        <taxon>Fusobacteriales</taxon>
        <taxon>Fusobacteriaceae</taxon>
        <taxon>Ilyobacter</taxon>
    </lineage>
</organism>
<dbReference type="RefSeq" id="WP_013387812.1">
    <property type="nucleotide sequence ID" value="NC_014632.1"/>
</dbReference>
<dbReference type="Pfam" id="PF22811">
    <property type="entry name" value="Zn_ribbon_NrdR"/>
    <property type="match status" value="1"/>
</dbReference>
<proteinExistence type="inferred from homology"/>
<dbReference type="HOGENOM" id="CLU_108412_0_0_0"/>
<evidence type="ECO:0000256" key="4">
    <source>
        <dbReference type="ARBA" id="ARBA00023015"/>
    </source>
</evidence>
<dbReference type="Proteomes" id="UP000006875">
    <property type="component" value="Chromosome"/>
</dbReference>
<keyword evidence="10" id="KW-1185">Reference proteome</keyword>
<name>E3HA17_ILYPC</name>
<evidence type="ECO:0000256" key="3">
    <source>
        <dbReference type="ARBA" id="ARBA00022840"/>
    </source>
</evidence>
<comment type="similarity">
    <text evidence="7">Belongs to the NrdR family.</text>
</comment>
<dbReference type="AlphaFoldDB" id="E3HA17"/>
<keyword evidence="1 7" id="KW-0678">Repressor</keyword>
<sequence length="150" mass="17897">MKCPFCDSENTRVADSRSYSEGYSIKRRRECNSCGKRFTTYEKVEETPFYVVKKDKSREKFDSEKLMRGLMRATVKRNISREELEVFLMDVEKTIHNSLKNEITTQELGELIMEKLKHFDEVAYVRFASVYMEFDDIKSFIEIVEDIKRK</sequence>
<dbReference type="EMBL" id="CP002281">
    <property type="protein sequence ID" value="ADO83145.1"/>
    <property type="molecule type" value="Genomic_DNA"/>
</dbReference>
<dbReference type="GO" id="GO:0005524">
    <property type="term" value="F:ATP binding"/>
    <property type="evidence" value="ECO:0007669"/>
    <property type="project" value="UniProtKB-UniRule"/>
</dbReference>
<dbReference type="KEGG" id="ipo:Ilyop_1365"/>
<dbReference type="STRING" id="572544.Ilyop_1365"/>
<dbReference type="InterPro" id="IPR005144">
    <property type="entry name" value="ATP-cone_dom"/>
</dbReference>
<keyword evidence="7" id="KW-0863">Zinc-finger</keyword>
<dbReference type="OrthoDB" id="9807461at2"/>
<evidence type="ECO:0000256" key="7">
    <source>
        <dbReference type="HAMAP-Rule" id="MF_00440"/>
    </source>
</evidence>
<dbReference type="InterPro" id="IPR003796">
    <property type="entry name" value="RNR_NrdR-like"/>
</dbReference>
<keyword evidence="6 7" id="KW-0804">Transcription</keyword>
<keyword evidence="7" id="KW-0479">Metal-binding</keyword>
<keyword evidence="3 7" id="KW-0067">ATP-binding</keyword>
<dbReference type="PROSITE" id="PS51161">
    <property type="entry name" value="ATP_CONE"/>
    <property type="match status" value="1"/>
</dbReference>
<evidence type="ECO:0000256" key="6">
    <source>
        <dbReference type="ARBA" id="ARBA00023163"/>
    </source>
</evidence>
<comment type="cofactor">
    <cofactor evidence="7">
        <name>Zn(2+)</name>
        <dbReference type="ChEBI" id="CHEBI:29105"/>
    </cofactor>
    <text evidence="7">Binds 1 zinc ion.</text>
</comment>
<keyword evidence="7" id="KW-0862">Zinc</keyword>
<gene>
    <name evidence="7" type="primary">nrdR</name>
    <name evidence="9" type="ordered locus">Ilyop_1365</name>
</gene>
<evidence type="ECO:0000313" key="10">
    <source>
        <dbReference type="Proteomes" id="UP000006875"/>
    </source>
</evidence>
<evidence type="ECO:0000256" key="5">
    <source>
        <dbReference type="ARBA" id="ARBA00023125"/>
    </source>
</evidence>
<dbReference type="GO" id="GO:0008270">
    <property type="term" value="F:zinc ion binding"/>
    <property type="evidence" value="ECO:0007669"/>
    <property type="project" value="UniProtKB-UniRule"/>
</dbReference>
<dbReference type="PANTHER" id="PTHR30455:SF2">
    <property type="entry name" value="TRANSCRIPTIONAL REPRESSOR NRDR"/>
    <property type="match status" value="1"/>
</dbReference>
<dbReference type="InterPro" id="IPR055173">
    <property type="entry name" value="NrdR-like_N"/>
</dbReference>